<dbReference type="EMBL" id="JABUKG010000007">
    <property type="protein sequence ID" value="MBY6320922.1"/>
    <property type="molecule type" value="Genomic_DNA"/>
</dbReference>
<proteinExistence type="predicted"/>
<dbReference type="SUPFAM" id="SSF88697">
    <property type="entry name" value="PUA domain-like"/>
    <property type="match status" value="1"/>
</dbReference>
<protein>
    <submittedName>
        <fullName evidence="1">EVE domain-containing protein</fullName>
    </submittedName>
</protein>
<dbReference type="Proteomes" id="UP001520140">
    <property type="component" value="Unassembled WGS sequence"/>
</dbReference>
<keyword evidence="2" id="KW-1185">Reference proteome</keyword>
<accession>A0ABS7NT84</accession>
<comment type="caution">
    <text evidence="1">The sequence shown here is derived from an EMBL/GenBank/DDBJ whole genome shotgun (WGS) entry which is preliminary data.</text>
</comment>
<evidence type="ECO:0000313" key="2">
    <source>
        <dbReference type="Proteomes" id="UP001520140"/>
    </source>
</evidence>
<reference evidence="1 2" key="1">
    <citation type="submission" date="2020-06" db="EMBL/GenBank/DDBJ databases">
        <title>Taxonomy, biology and ecology of Rhodococcus bacteria occurring in California pistachio and other woody hosts as revealed by genome sequence analyses.</title>
        <authorList>
            <person name="Gai Y."/>
            <person name="Riely B."/>
        </authorList>
    </citation>
    <scope>NUCLEOTIDE SEQUENCE [LARGE SCALE GENOMIC DNA]</scope>
    <source>
        <strain evidence="1 2">BP-284</strain>
    </source>
</reference>
<dbReference type="InterPro" id="IPR015947">
    <property type="entry name" value="PUA-like_sf"/>
</dbReference>
<gene>
    <name evidence="1" type="ORF">HQ605_08820</name>
</gene>
<evidence type="ECO:0000313" key="1">
    <source>
        <dbReference type="EMBL" id="MBY6320922.1"/>
    </source>
</evidence>
<organism evidence="1 2">
    <name type="scientific">Rhodococcoides kroppenstedtii</name>
    <dbReference type="NCBI Taxonomy" id="293050"/>
    <lineage>
        <taxon>Bacteria</taxon>
        <taxon>Bacillati</taxon>
        <taxon>Actinomycetota</taxon>
        <taxon>Actinomycetes</taxon>
        <taxon>Mycobacteriales</taxon>
        <taxon>Nocardiaceae</taxon>
        <taxon>Rhodococcoides</taxon>
    </lineage>
</organism>
<sequence length="139" mass="14757">MITVNPRLTDVVSMIAAGDLGGEWCVAPNYRTALMQPGDPIVVWVSAGGGVGPGRGVWGVGEVTGRPGEGTDPADRRLHVPTRITALPRPVTADECRASADLAGLEVLRSPQQSNPLFLTRQEWAALAPRTPRMPGLPW</sequence>
<name>A0ABS7NT84_9NOCA</name>